<comment type="caution">
    <text evidence="5">The sequence shown here is derived from an EMBL/GenBank/DDBJ whole genome shotgun (WGS) entry which is preliminary data.</text>
</comment>
<organism evidence="5 6">
    <name type="scientific">Bifidobacterium favimelis</name>
    <dbReference type="NCBI Taxonomy" id="3122979"/>
    <lineage>
        <taxon>Bacteria</taxon>
        <taxon>Bacillati</taxon>
        <taxon>Actinomycetota</taxon>
        <taxon>Actinomycetes</taxon>
        <taxon>Bifidobacteriales</taxon>
        <taxon>Bifidobacteriaceae</taxon>
        <taxon>Bifidobacterium</taxon>
    </lineage>
</organism>
<feature type="region of interest" description="Disordered" evidence="3">
    <location>
        <begin position="142"/>
        <end position="173"/>
    </location>
</feature>
<accession>A0ABU8ZMU1</accession>
<evidence type="ECO:0000256" key="3">
    <source>
        <dbReference type="SAM" id="MobiDB-lite"/>
    </source>
</evidence>
<dbReference type="PANTHER" id="PTHR11839:SF18">
    <property type="entry name" value="NUDIX HYDROLASE DOMAIN-CONTAINING PROTEIN"/>
    <property type="match status" value="1"/>
</dbReference>
<dbReference type="SUPFAM" id="SSF55811">
    <property type="entry name" value="Nudix"/>
    <property type="match status" value="1"/>
</dbReference>
<evidence type="ECO:0000256" key="2">
    <source>
        <dbReference type="ARBA" id="ARBA00022801"/>
    </source>
</evidence>
<dbReference type="InterPro" id="IPR015797">
    <property type="entry name" value="NUDIX_hydrolase-like_dom_sf"/>
</dbReference>
<comment type="cofactor">
    <cofactor evidence="1">
        <name>Mg(2+)</name>
        <dbReference type="ChEBI" id="CHEBI:18420"/>
    </cofactor>
</comment>
<dbReference type="InterPro" id="IPR020084">
    <property type="entry name" value="NUDIX_hydrolase_CS"/>
</dbReference>
<feature type="compositionally biased region" description="Acidic residues" evidence="3">
    <location>
        <begin position="1"/>
        <end position="15"/>
    </location>
</feature>
<dbReference type="PROSITE" id="PS00893">
    <property type="entry name" value="NUDIX_BOX"/>
    <property type="match status" value="1"/>
</dbReference>
<evidence type="ECO:0000259" key="4">
    <source>
        <dbReference type="PROSITE" id="PS51462"/>
    </source>
</evidence>
<evidence type="ECO:0000313" key="5">
    <source>
        <dbReference type="EMBL" id="MEK0306555.1"/>
    </source>
</evidence>
<dbReference type="Gene3D" id="3.90.79.10">
    <property type="entry name" value="Nucleoside Triphosphate Pyrophosphohydrolase"/>
    <property type="match status" value="1"/>
</dbReference>
<dbReference type="GO" id="GO:0016787">
    <property type="term" value="F:hydrolase activity"/>
    <property type="evidence" value="ECO:0007669"/>
    <property type="project" value="UniProtKB-KW"/>
</dbReference>
<dbReference type="Pfam" id="PF00293">
    <property type="entry name" value="NUDIX"/>
    <property type="match status" value="1"/>
</dbReference>
<gene>
    <name evidence="5" type="ORF">V8P97_03605</name>
</gene>
<feature type="region of interest" description="Disordered" evidence="3">
    <location>
        <begin position="1"/>
        <end position="21"/>
    </location>
</feature>
<evidence type="ECO:0000313" key="6">
    <source>
        <dbReference type="Proteomes" id="UP001373159"/>
    </source>
</evidence>
<dbReference type="EMBL" id="JBANBB010000001">
    <property type="protein sequence ID" value="MEK0306555.1"/>
    <property type="molecule type" value="Genomic_DNA"/>
</dbReference>
<dbReference type="EC" id="3.6.-.-" evidence="5"/>
<dbReference type="InterPro" id="IPR000086">
    <property type="entry name" value="NUDIX_hydrolase_dom"/>
</dbReference>
<dbReference type="Proteomes" id="UP001373159">
    <property type="component" value="Unassembled WGS sequence"/>
</dbReference>
<sequence>MPELTEEHEDNEEAGEAGLHERLNMRLARNDRDLPGAIDMDRPARLLSDRRVFRGPIFDVEERRIGLSLADGGEEVISRQLIRHAPVVVMLVHDVANDKYLLTREYRVGQEGYVYGLPAGMMDEGEAPLGAALRELREETGVVPGPWGEGRRENPMTTPDLQEAGSGEATDPDLWVDQAPDAYSSEGFLDELAHLMVIHLYRWHSEETDFDPGEHVQSAWVSWEELTGAGIRSAKAIIVIQHEAMRRLVGRDVQGRV</sequence>
<evidence type="ECO:0000256" key="1">
    <source>
        <dbReference type="ARBA" id="ARBA00001946"/>
    </source>
</evidence>
<reference evidence="5 6" key="1">
    <citation type="submission" date="2024-02" db="EMBL/GenBank/DDBJ databases">
        <title>Bifidobacterium honeyensis sp. nov., isolated from the comb honey.</title>
        <authorList>
            <person name="Liu W."/>
            <person name="Li Y."/>
        </authorList>
    </citation>
    <scope>NUCLEOTIDE SEQUENCE [LARGE SCALE GENOMIC DNA]</scope>
    <source>
        <strain evidence="5 6">IMAU50988</strain>
    </source>
</reference>
<name>A0ABU8ZMU1_9BIFI</name>
<keyword evidence="6" id="KW-1185">Reference proteome</keyword>
<dbReference type="PROSITE" id="PS51462">
    <property type="entry name" value="NUDIX"/>
    <property type="match status" value="1"/>
</dbReference>
<dbReference type="CDD" id="cd03424">
    <property type="entry name" value="NUDIX_ADPRase_Nudt5_UGPPase_Nudt14"/>
    <property type="match status" value="1"/>
</dbReference>
<feature type="domain" description="Nudix hydrolase" evidence="4">
    <location>
        <begin position="82"/>
        <end position="244"/>
    </location>
</feature>
<dbReference type="PANTHER" id="PTHR11839">
    <property type="entry name" value="UDP/ADP-SUGAR PYROPHOSPHATASE"/>
    <property type="match status" value="1"/>
</dbReference>
<keyword evidence="2 5" id="KW-0378">Hydrolase</keyword>
<proteinExistence type="predicted"/>
<protein>
    <submittedName>
        <fullName evidence="5">NUDIX hydrolase</fullName>
        <ecNumber evidence="5">3.6.-.-</ecNumber>
    </submittedName>
</protein>